<dbReference type="InterPro" id="IPR038763">
    <property type="entry name" value="DHH_sf"/>
</dbReference>
<dbReference type="Gene3D" id="3.10.310.30">
    <property type="match status" value="1"/>
</dbReference>
<dbReference type="KEGG" id="efr:EFREU_v1c00890"/>
<gene>
    <name evidence="4" type="ORF">EFREU_v1c00890</name>
</gene>
<feature type="domain" description="DHHA1" evidence="3">
    <location>
        <begin position="231"/>
        <end position="313"/>
    </location>
</feature>
<evidence type="ECO:0000256" key="1">
    <source>
        <dbReference type="SAM" id="MobiDB-lite"/>
    </source>
</evidence>
<dbReference type="Pfam" id="PF01368">
    <property type="entry name" value="DHH"/>
    <property type="match status" value="1"/>
</dbReference>
<dbReference type="Gene3D" id="3.90.1640.10">
    <property type="entry name" value="inorganic pyrophosphatase (n-terminal core)"/>
    <property type="match status" value="1"/>
</dbReference>
<dbReference type="InterPro" id="IPR003156">
    <property type="entry name" value="DHHA1_dom"/>
</dbReference>
<dbReference type="EMBL" id="CP024962">
    <property type="protein sequence ID" value="ATZ16116.1"/>
    <property type="molecule type" value="Genomic_DNA"/>
</dbReference>
<dbReference type="OrthoDB" id="9803668at2"/>
<feature type="region of interest" description="Disordered" evidence="1">
    <location>
        <begin position="317"/>
        <end position="339"/>
    </location>
</feature>
<evidence type="ECO:0000259" key="2">
    <source>
        <dbReference type="Pfam" id="PF01368"/>
    </source>
</evidence>
<organism evidence="4 5">
    <name type="scientific">Entomoplasma freundtii</name>
    <dbReference type="NCBI Taxonomy" id="74700"/>
    <lineage>
        <taxon>Bacteria</taxon>
        <taxon>Bacillati</taxon>
        <taxon>Mycoplasmatota</taxon>
        <taxon>Mollicutes</taxon>
        <taxon>Entomoplasmatales</taxon>
        <taxon>Entomoplasmataceae</taxon>
        <taxon>Entomoplasma</taxon>
    </lineage>
</organism>
<sequence length="339" mass="38370">MIEKKAAKILARAIKKADPIIIAKHQHPDWDADGSAFGLAYLLKASYPRKKIYVVGDRLTKNKDFEPGTAWESKQVYPSTTLLITVDTANLERLDFKGFADMPHTIKIDHHPDTDPYAQYNLVDDSAIACAQMIVQLAQILKWKWTPEAANYLYKGILTDSGRFLHAKTNAETFEAAAFVNKKGVNFQKVNDELYVDCLKNRQWWNYAFNKMTISQQGVASLVLLPSDYEDRKLNYEQIKSALSIMSGIEEIKIWVLVVEWKNDLKVSLRSRKYDVASIAQKYHGGGHKLAAGAKLETLENVTTLVNDLNSLIVQTDTQSKKTIHQPQENKESKKHGTS</sequence>
<dbReference type="GO" id="GO:0003676">
    <property type="term" value="F:nucleic acid binding"/>
    <property type="evidence" value="ECO:0007669"/>
    <property type="project" value="InterPro"/>
</dbReference>
<evidence type="ECO:0000313" key="5">
    <source>
        <dbReference type="Proteomes" id="UP000232222"/>
    </source>
</evidence>
<dbReference type="Pfam" id="PF02272">
    <property type="entry name" value="DHHA1"/>
    <property type="match status" value="1"/>
</dbReference>
<evidence type="ECO:0000313" key="4">
    <source>
        <dbReference type="EMBL" id="ATZ16116.1"/>
    </source>
</evidence>
<protein>
    <submittedName>
        <fullName evidence="4">DHH family protein</fullName>
    </submittedName>
</protein>
<dbReference type="InterPro" id="IPR051319">
    <property type="entry name" value="Oligoribo/pAp-PDE_c-di-AMP_PDE"/>
</dbReference>
<feature type="domain" description="DDH" evidence="2">
    <location>
        <begin position="20"/>
        <end position="157"/>
    </location>
</feature>
<proteinExistence type="predicted"/>
<accession>A0A2K8NRF4</accession>
<name>A0A2K8NRF4_9MOLU</name>
<dbReference type="AlphaFoldDB" id="A0A2K8NRF4"/>
<dbReference type="Proteomes" id="UP000232222">
    <property type="component" value="Chromosome"/>
</dbReference>
<dbReference type="InterPro" id="IPR001667">
    <property type="entry name" value="DDH_dom"/>
</dbReference>
<dbReference type="PANTHER" id="PTHR47618:SF1">
    <property type="entry name" value="BIFUNCTIONAL OLIGORIBONUCLEASE AND PAP PHOSPHATASE NRNA"/>
    <property type="match status" value="1"/>
</dbReference>
<keyword evidence="5" id="KW-1185">Reference proteome</keyword>
<reference evidence="4 5" key="1">
    <citation type="submission" date="2017-11" db="EMBL/GenBank/DDBJ databases">
        <title>Genome sequence of Entomoplasma freundtii BARC 318 (ATCC 51999).</title>
        <authorList>
            <person name="Lo W.-S."/>
            <person name="Gasparich G.E."/>
            <person name="Kuo C.-H."/>
        </authorList>
    </citation>
    <scope>NUCLEOTIDE SEQUENCE [LARGE SCALE GENOMIC DNA]</scope>
    <source>
        <strain evidence="4 5">BARC 318</strain>
    </source>
</reference>
<dbReference type="PANTHER" id="PTHR47618">
    <property type="entry name" value="BIFUNCTIONAL OLIGORIBONUCLEASE AND PAP PHOSPHATASE NRNA"/>
    <property type="match status" value="1"/>
</dbReference>
<dbReference type="SUPFAM" id="SSF64182">
    <property type="entry name" value="DHH phosphoesterases"/>
    <property type="match status" value="1"/>
</dbReference>
<dbReference type="RefSeq" id="WP_100609078.1">
    <property type="nucleotide sequence ID" value="NZ_CP024962.1"/>
</dbReference>
<evidence type="ECO:0000259" key="3">
    <source>
        <dbReference type="Pfam" id="PF02272"/>
    </source>
</evidence>